<dbReference type="STRING" id="1921510.BSL82_03715"/>
<protein>
    <submittedName>
        <fullName evidence="1">Uncharacterized protein</fullName>
    </submittedName>
</protein>
<dbReference type="Pfam" id="PF24175">
    <property type="entry name" value="SU10_adaptor"/>
    <property type="match status" value="1"/>
</dbReference>
<dbReference type="KEGG" id="sphj:BSL82_03715"/>
<gene>
    <name evidence="1" type="ORF">BSL82_03715</name>
</gene>
<evidence type="ECO:0000313" key="1">
    <source>
        <dbReference type="EMBL" id="API58524.1"/>
    </source>
</evidence>
<keyword evidence="2" id="KW-1185">Reference proteome</keyword>
<name>A0A1L3ZSC3_9SPHN</name>
<dbReference type="OrthoDB" id="7561430at2"/>
<dbReference type="InterPro" id="IPR056209">
    <property type="entry name" value="SU10_adaptor"/>
</dbReference>
<dbReference type="AlphaFoldDB" id="A0A1L3ZSC3"/>
<dbReference type="Proteomes" id="UP000182063">
    <property type="component" value="Chromosome"/>
</dbReference>
<proteinExistence type="predicted"/>
<accession>A0A1L3ZSC3</accession>
<organism evidence="1 2">
    <name type="scientific">Tardibacter chloracetimidivorans</name>
    <dbReference type="NCBI Taxonomy" id="1921510"/>
    <lineage>
        <taxon>Bacteria</taxon>
        <taxon>Pseudomonadati</taxon>
        <taxon>Pseudomonadota</taxon>
        <taxon>Alphaproteobacteria</taxon>
        <taxon>Sphingomonadales</taxon>
        <taxon>Sphingomonadaceae</taxon>
        <taxon>Tardibacter</taxon>
    </lineage>
</organism>
<reference evidence="2" key="1">
    <citation type="submission" date="2016-11" db="EMBL/GenBank/DDBJ databases">
        <title>Complete Genome Sequence of alachlor-degrading Sphingomonas sp. strain JJ-A5.</title>
        <authorList>
            <person name="Lee H."/>
            <person name="Ka J.-O."/>
        </authorList>
    </citation>
    <scope>NUCLEOTIDE SEQUENCE [LARGE SCALE GENOMIC DNA]</scope>
    <source>
        <strain evidence="2">JJ-A5</strain>
    </source>
</reference>
<dbReference type="RefSeq" id="WP_072596091.1">
    <property type="nucleotide sequence ID" value="NZ_CP018221.1"/>
</dbReference>
<dbReference type="EMBL" id="CP018221">
    <property type="protein sequence ID" value="API58524.1"/>
    <property type="molecule type" value="Genomic_DNA"/>
</dbReference>
<evidence type="ECO:0000313" key="2">
    <source>
        <dbReference type="Proteomes" id="UP000182063"/>
    </source>
</evidence>
<sequence>MNFGELKDDLIALINRKDLTPARAGRFINRAVDRLERNVRLPFMERLVEYTITDSPDIDLPTDFLELANLYVDDVELEQVDMRRFLTWTKYGLTPKVFVKIRGQYKFRPEPAEGTVVSLHYYGAEDRMVTDADENMWAQAAEDAVLYGAAELAADFYEDERLSRFADKSAECAAELTAQGISDAFAGPMSVAPAAANEEY</sequence>